<accession>A0A6G9D037</accession>
<name>A0A6G9D037_RHOER</name>
<reference evidence="1 2" key="1">
    <citation type="submission" date="2020-03" db="EMBL/GenBank/DDBJ databases">
        <title>Screen low temperature-resistant strains for efficient degradation of petroleum hydrocarbons under the low temperature.</title>
        <authorList>
            <person name="Wang Y."/>
            <person name="Chen J."/>
        </authorList>
    </citation>
    <scope>NUCLEOTIDE SEQUENCE [LARGE SCALE GENOMIC DNA]</scope>
    <source>
        <strain evidence="1 2">KB1</strain>
    </source>
</reference>
<evidence type="ECO:0000313" key="1">
    <source>
        <dbReference type="EMBL" id="QIP42452.1"/>
    </source>
</evidence>
<organism evidence="1 2">
    <name type="scientific">Rhodococcus erythropolis</name>
    <name type="common">Arthrobacter picolinophilus</name>
    <dbReference type="NCBI Taxonomy" id="1833"/>
    <lineage>
        <taxon>Bacteria</taxon>
        <taxon>Bacillati</taxon>
        <taxon>Actinomycetota</taxon>
        <taxon>Actinomycetes</taxon>
        <taxon>Mycobacteriales</taxon>
        <taxon>Nocardiaceae</taxon>
        <taxon>Rhodococcus</taxon>
        <taxon>Rhodococcus erythropolis group</taxon>
    </lineage>
</organism>
<evidence type="ECO:0000313" key="2">
    <source>
        <dbReference type="Proteomes" id="UP000502345"/>
    </source>
</evidence>
<sequence>MVNVQDTRAERDTKKALREYFSRRAFLVDV</sequence>
<dbReference type="Proteomes" id="UP000502345">
    <property type="component" value="Chromosome"/>
</dbReference>
<gene>
    <name evidence="1" type="ORF">G9444_5209</name>
</gene>
<dbReference type="AlphaFoldDB" id="A0A6G9D037"/>
<protein>
    <submittedName>
        <fullName evidence="1">Uncharacterized protein</fullName>
    </submittedName>
</protein>
<dbReference type="EMBL" id="CP050124">
    <property type="protein sequence ID" value="QIP42452.1"/>
    <property type="molecule type" value="Genomic_DNA"/>
</dbReference>
<proteinExistence type="predicted"/>